<keyword evidence="2" id="KW-1185">Reference proteome</keyword>
<dbReference type="Proteomes" id="UP000092993">
    <property type="component" value="Unassembled WGS sequence"/>
</dbReference>
<dbReference type="AlphaFoldDB" id="A0A1C7LQ04"/>
<dbReference type="EMBL" id="LUGG01000027">
    <property type="protein sequence ID" value="OBZ66792.1"/>
    <property type="molecule type" value="Genomic_DNA"/>
</dbReference>
<reference evidence="1 2" key="1">
    <citation type="submission" date="2016-03" db="EMBL/GenBank/DDBJ databases">
        <title>Whole genome sequencing of Grifola frondosa 9006-11.</title>
        <authorList>
            <person name="Min B."/>
            <person name="Park H."/>
            <person name="Kim J.-G."/>
            <person name="Cho H."/>
            <person name="Oh Y.-L."/>
            <person name="Kong W.-S."/>
            <person name="Choi I.-G."/>
        </authorList>
    </citation>
    <scope>NUCLEOTIDE SEQUENCE [LARGE SCALE GENOMIC DNA]</scope>
    <source>
        <strain evidence="1 2">9006-11</strain>
    </source>
</reference>
<protein>
    <submittedName>
        <fullName evidence="1">Uncharacterized protein</fullName>
    </submittedName>
</protein>
<proteinExistence type="predicted"/>
<gene>
    <name evidence="1" type="ORF">A0H81_13095</name>
</gene>
<evidence type="ECO:0000313" key="2">
    <source>
        <dbReference type="Proteomes" id="UP000092993"/>
    </source>
</evidence>
<organism evidence="1 2">
    <name type="scientific">Grifola frondosa</name>
    <name type="common">Maitake</name>
    <name type="synonym">Polyporus frondosus</name>
    <dbReference type="NCBI Taxonomy" id="5627"/>
    <lineage>
        <taxon>Eukaryota</taxon>
        <taxon>Fungi</taxon>
        <taxon>Dikarya</taxon>
        <taxon>Basidiomycota</taxon>
        <taxon>Agaricomycotina</taxon>
        <taxon>Agaricomycetes</taxon>
        <taxon>Polyporales</taxon>
        <taxon>Grifolaceae</taxon>
        <taxon>Grifola</taxon>
    </lineage>
</organism>
<evidence type="ECO:0000313" key="1">
    <source>
        <dbReference type="EMBL" id="OBZ66792.1"/>
    </source>
</evidence>
<sequence length="191" mass="20546">MRLAADQSALGAKYSVALSSPTTFELAPASRLLHPSSGTRHDTLWHCGSSASSLLQLTVFYLRGRGTLTSLLVFDDARSLGCYVRTSGLCSVSSRAIGTLLALAAIGTFVSLNDSGTPKVRHPFQFTGLLDLVRRLVSILSEYTTAVACTLIIHEDARFRPNTHLLSPGGPSYRATTFIHPSVYFPAFARA</sequence>
<comment type="caution">
    <text evidence="1">The sequence shown here is derived from an EMBL/GenBank/DDBJ whole genome shotgun (WGS) entry which is preliminary data.</text>
</comment>
<accession>A0A1C7LQ04</accession>
<name>A0A1C7LQ04_GRIFR</name>